<feature type="transmembrane region" description="Helical" evidence="1">
    <location>
        <begin position="176"/>
        <end position="206"/>
    </location>
</feature>
<evidence type="ECO:0000313" key="2">
    <source>
        <dbReference type="EMBL" id="MFC6826702.1"/>
    </source>
</evidence>
<sequence>MSRLDPSSPVALAALLVANLAPLVGVLAFGWNVFDVLAVYWLESGVVGVLNVPKILLARGTPDESVSFSVNGAPVDFSNRADRSLFGVDVPAVNVFTAGFFCVHYGIFWVVHGVFVLFGLPAFAGAFGSIDVLGVLVAGATMVVSHGGSFVVNYLGHGEYRGVSPDGQMMAPYRRVFVLHLTVVLGAFLVVSLGGPVVLVLLLVVLKTAFDVAAHLREHGRARRRLKTEGPARGGETD</sequence>
<keyword evidence="3" id="KW-1185">Reference proteome</keyword>
<feature type="transmembrane region" description="Helical" evidence="1">
    <location>
        <begin position="95"/>
        <end position="120"/>
    </location>
</feature>
<keyword evidence="1" id="KW-0472">Membrane</keyword>
<evidence type="ECO:0000256" key="1">
    <source>
        <dbReference type="SAM" id="Phobius"/>
    </source>
</evidence>
<evidence type="ECO:0000313" key="3">
    <source>
        <dbReference type="Proteomes" id="UP001596408"/>
    </source>
</evidence>
<accession>A0ABD5U1M6</accession>
<dbReference type="EMBL" id="JBHSXH010000015">
    <property type="protein sequence ID" value="MFC6826702.1"/>
    <property type="molecule type" value="Genomic_DNA"/>
</dbReference>
<dbReference type="Pfam" id="PF20108">
    <property type="entry name" value="DUF6498"/>
    <property type="match status" value="1"/>
</dbReference>
<dbReference type="AlphaFoldDB" id="A0ABD5U1M6"/>
<reference evidence="2 3" key="1">
    <citation type="journal article" date="2019" name="Int. J. Syst. Evol. Microbiol.">
        <title>The Global Catalogue of Microorganisms (GCM) 10K type strain sequencing project: providing services to taxonomists for standard genome sequencing and annotation.</title>
        <authorList>
            <consortium name="The Broad Institute Genomics Platform"/>
            <consortium name="The Broad Institute Genome Sequencing Center for Infectious Disease"/>
            <person name="Wu L."/>
            <person name="Ma J."/>
        </authorList>
    </citation>
    <scope>NUCLEOTIDE SEQUENCE [LARGE SCALE GENOMIC DNA]</scope>
    <source>
        <strain evidence="2 3">YIM 94188</strain>
    </source>
</reference>
<keyword evidence="1" id="KW-1133">Transmembrane helix</keyword>
<organism evidence="2 3">
    <name type="scientific">Halopelagius fulvigenes</name>
    <dbReference type="NCBI Taxonomy" id="1198324"/>
    <lineage>
        <taxon>Archaea</taxon>
        <taxon>Methanobacteriati</taxon>
        <taxon>Methanobacteriota</taxon>
        <taxon>Stenosarchaea group</taxon>
        <taxon>Halobacteria</taxon>
        <taxon>Halobacteriales</taxon>
        <taxon>Haloferacaceae</taxon>
    </lineage>
</organism>
<gene>
    <name evidence="2" type="ORF">ACFQEV_17135</name>
</gene>
<protein>
    <submittedName>
        <fullName evidence="2">DUF6498-containing protein</fullName>
    </submittedName>
</protein>
<keyword evidence="1" id="KW-0812">Transmembrane</keyword>
<dbReference type="Proteomes" id="UP001596408">
    <property type="component" value="Unassembled WGS sequence"/>
</dbReference>
<feature type="transmembrane region" description="Helical" evidence="1">
    <location>
        <begin position="132"/>
        <end position="156"/>
    </location>
</feature>
<dbReference type="RefSeq" id="WP_379698693.1">
    <property type="nucleotide sequence ID" value="NZ_JBHSXH010000015.1"/>
</dbReference>
<comment type="caution">
    <text evidence="2">The sequence shown here is derived from an EMBL/GenBank/DDBJ whole genome shotgun (WGS) entry which is preliminary data.</text>
</comment>
<feature type="transmembrane region" description="Helical" evidence="1">
    <location>
        <begin position="12"/>
        <end position="34"/>
    </location>
</feature>
<proteinExistence type="predicted"/>
<name>A0ABD5U1M6_9EURY</name>
<dbReference type="InterPro" id="IPR045466">
    <property type="entry name" value="DUF6498"/>
</dbReference>